<dbReference type="GO" id="GO:0005737">
    <property type="term" value="C:cytoplasm"/>
    <property type="evidence" value="ECO:0007669"/>
    <property type="project" value="UniProtKB-ARBA"/>
</dbReference>
<dbReference type="AlphaFoldDB" id="A0A914C4K7"/>
<dbReference type="InterPro" id="IPR049337">
    <property type="entry name" value="TOR1A_C"/>
</dbReference>
<evidence type="ECO:0000313" key="2">
    <source>
        <dbReference type="Proteomes" id="UP000887540"/>
    </source>
</evidence>
<name>A0A914C4K7_9BILA</name>
<dbReference type="WBParaSite" id="ACRNAN_Path_213.g776.t1">
    <property type="protein sequence ID" value="ACRNAN_Path_213.g776.t1"/>
    <property type="gene ID" value="ACRNAN_Path_213.g776"/>
</dbReference>
<evidence type="ECO:0000313" key="3">
    <source>
        <dbReference type="WBParaSite" id="ACRNAN_Path_213.g776.t1"/>
    </source>
</evidence>
<feature type="domain" description="Torsin-1A C-terminal" evidence="1">
    <location>
        <begin position="93"/>
        <end position="150"/>
    </location>
</feature>
<dbReference type="GO" id="GO:0005524">
    <property type="term" value="F:ATP binding"/>
    <property type="evidence" value="ECO:0007669"/>
    <property type="project" value="InterPro"/>
</dbReference>
<reference evidence="3" key="1">
    <citation type="submission" date="2022-11" db="UniProtKB">
        <authorList>
            <consortium name="WormBaseParasite"/>
        </authorList>
    </citation>
    <scope>IDENTIFICATION</scope>
</reference>
<dbReference type="GO" id="GO:0016887">
    <property type="term" value="F:ATP hydrolysis activity"/>
    <property type="evidence" value="ECO:0007669"/>
    <property type="project" value="InterPro"/>
</dbReference>
<protein>
    <recommendedName>
        <fullName evidence="1">Torsin-1A C-terminal domain-containing protein</fullName>
    </recommendedName>
</protein>
<evidence type="ECO:0000259" key="1">
    <source>
        <dbReference type="Pfam" id="PF21376"/>
    </source>
</evidence>
<dbReference type="InterPro" id="IPR010448">
    <property type="entry name" value="Torsin"/>
</dbReference>
<dbReference type="PANTHER" id="PTHR10760:SF2">
    <property type="entry name" value="LD13476P-RELATED"/>
    <property type="match status" value="1"/>
</dbReference>
<dbReference type="PANTHER" id="PTHR10760">
    <property type="entry name" value="TORSIN"/>
    <property type="match status" value="1"/>
</dbReference>
<accession>A0A914C4K7</accession>
<proteinExistence type="predicted"/>
<dbReference type="Proteomes" id="UP000887540">
    <property type="component" value="Unplaced"/>
</dbReference>
<dbReference type="Pfam" id="PF21376">
    <property type="entry name" value="TOR1A_C"/>
    <property type="match status" value="1"/>
</dbReference>
<sequence>MDAIKPFIDFYEQIDNVDARKSVFLFLSNAGGHEIAKKTLEYYEEGRPREEITFKEMEEITIKSAYNEGKGGLKTSELITNHLIDYFVPFLPLERRHVILCIKDYLKQNGQDLTSQRIEAIADSIEYFPRANPVFSSSGCKKVAQKTELYLMTEQIEEEERTKKLSHTDEL</sequence>
<dbReference type="GO" id="GO:0071218">
    <property type="term" value="P:cellular response to misfolded protein"/>
    <property type="evidence" value="ECO:0007669"/>
    <property type="project" value="TreeGrafter"/>
</dbReference>
<organism evidence="2 3">
    <name type="scientific">Acrobeloides nanus</name>
    <dbReference type="NCBI Taxonomy" id="290746"/>
    <lineage>
        <taxon>Eukaryota</taxon>
        <taxon>Metazoa</taxon>
        <taxon>Ecdysozoa</taxon>
        <taxon>Nematoda</taxon>
        <taxon>Chromadorea</taxon>
        <taxon>Rhabditida</taxon>
        <taxon>Tylenchina</taxon>
        <taxon>Cephalobomorpha</taxon>
        <taxon>Cephaloboidea</taxon>
        <taxon>Cephalobidae</taxon>
        <taxon>Acrobeloides</taxon>
    </lineage>
</organism>
<keyword evidence="2" id="KW-1185">Reference proteome</keyword>